<accession>A0A381UGQ7</accession>
<protein>
    <submittedName>
        <fullName evidence="1">Uncharacterized protein</fullName>
    </submittedName>
</protein>
<gene>
    <name evidence="1" type="ORF">METZ01_LOCUS79381</name>
</gene>
<reference evidence="1" key="1">
    <citation type="submission" date="2018-05" db="EMBL/GenBank/DDBJ databases">
        <authorList>
            <person name="Lanie J.A."/>
            <person name="Ng W.-L."/>
            <person name="Kazmierczak K.M."/>
            <person name="Andrzejewski T.M."/>
            <person name="Davidsen T.M."/>
            <person name="Wayne K.J."/>
            <person name="Tettelin H."/>
            <person name="Glass J.I."/>
            <person name="Rusch D."/>
            <person name="Podicherti R."/>
            <person name="Tsui H.-C.T."/>
            <person name="Winkler M.E."/>
        </authorList>
    </citation>
    <scope>NUCLEOTIDE SEQUENCE</scope>
</reference>
<proteinExistence type="predicted"/>
<name>A0A381UGQ7_9ZZZZ</name>
<dbReference type="EMBL" id="UINC01006270">
    <property type="protein sequence ID" value="SVA26527.1"/>
    <property type="molecule type" value="Genomic_DNA"/>
</dbReference>
<sequence>MMSAGWADTTRSLRAHPGQPDCWVARAQRAYVETGVLSQSHATAKAL</sequence>
<organism evidence="1">
    <name type="scientific">marine metagenome</name>
    <dbReference type="NCBI Taxonomy" id="408172"/>
    <lineage>
        <taxon>unclassified sequences</taxon>
        <taxon>metagenomes</taxon>
        <taxon>ecological metagenomes</taxon>
    </lineage>
</organism>
<evidence type="ECO:0000313" key="1">
    <source>
        <dbReference type="EMBL" id="SVA26527.1"/>
    </source>
</evidence>
<dbReference type="AlphaFoldDB" id="A0A381UGQ7"/>